<comment type="caution">
    <text evidence="1">The sequence shown here is derived from an EMBL/GenBank/DDBJ whole genome shotgun (WGS) entry which is preliminary data.</text>
</comment>
<dbReference type="Proteomes" id="UP001150581">
    <property type="component" value="Unassembled WGS sequence"/>
</dbReference>
<dbReference type="EMBL" id="JANBPG010000804">
    <property type="protein sequence ID" value="KAJ1893664.1"/>
    <property type="molecule type" value="Genomic_DNA"/>
</dbReference>
<evidence type="ECO:0000313" key="2">
    <source>
        <dbReference type="Proteomes" id="UP001150581"/>
    </source>
</evidence>
<sequence>MHPNSNSRELMQDELAWAAQQIAAIVGATAEDTQPLASFLSTIPTAAELQSQALDMLGESPLALEFASTLLYKRFPPPTAAAIAETAAAAIAETAAATTEPTRTNPPPLPQRQQPNQPQQNQQRPQQNQQQQTKSQRQIKKEQQAQKLKEQQKKQQATRKRVKCECQATDHELLTNCLECGRIVCASEGPGPCMFCGNDVQGPDQQLQQHMRRLLYRASNTEQPDATTQTPSKAPAAAPVVPKPANSYSMKAGGGLAKATGSAALLWDEPAEPAVAALVDPAPAHKGADEVSEAEYLQLAFQALGIDPACGDPAQLGQAEAWAVATRRKERLLDYDRTAAQRTRLIDEAADFDPHAAATWLSPEEKAQAAEMHRRRAEALEERQANERRGMRVLRLNLASGAVDIERPEEAPLPAAYQPEVIRPKPRKTGDGMFAHNPLLAGAIEP</sequence>
<keyword evidence="2" id="KW-1185">Reference proteome</keyword>
<organism evidence="1 2">
    <name type="scientific">Kickxella alabastrina</name>
    <dbReference type="NCBI Taxonomy" id="61397"/>
    <lineage>
        <taxon>Eukaryota</taxon>
        <taxon>Fungi</taxon>
        <taxon>Fungi incertae sedis</taxon>
        <taxon>Zoopagomycota</taxon>
        <taxon>Kickxellomycotina</taxon>
        <taxon>Kickxellomycetes</taxon>
        <taxon>Kickxellales</taxon>
        <taxon>Kickxellaceae</taxon>
        <taxon>Kickxella</taxon>
    </lineage>
</organism>
<name>A0ACC1IGD0_9FUNG</name>
<gene>
    <name evidence="1" type="ORF">LPJ66_005623</name>
</gene>
<reference evidence="1" key="1">
    <citation type="submission" date="2022-07" db="EMBL/GenBank/DDBJ databases">
        <title>Phylogenomic reconstructions and comparative analyses of Kickxellomycotina fungi.</title>
        <authorList>
            <person name="Reynolds N.K."/>
            <person name="Stajich J.E."/>
            <person name="Barry K."/>
            <person name="Grigoriev I.V."/>
            <person name="Crous P."/>
            <person name="Smith M.E."/>
        </authorList>
    </citation>
    <scope>NUCLEOTIDE SEQUENCE</scope>
    <source>
        <strain evidence="1">Benny 63K</strain>
    </source>
</reference>
<protein>
    <submittedName>
        <fullName evidence="1">Uncharacterized protein</fullName>
    </submittedName>
</protein>
<feature type="non-terminal residue" evidence="1">
    <location>
        <position position="446"/>
    </location>
</feature>
<proteinExistence type="predicted"/>
<evidence type="ECO:0000313" key="1">
    <source>
        <dbReference type="EMBL" id="KAJ1893664.1"/>
    </source>
</evidence>
<accession>A0ACC1IGD0</accession>